<proteinExistence type="predicted"/>
<name>A0A0E4H6U4_9BACL</name>
<sequence>MVKVKTKMNPRAMQRLSGAPARALELTIQGAKDSILSDIMAAEVVPKQTGELERSATIDASKSKRGKVTITYDTPYARRLYWHPEYSFRKDKNRHAQGEWLRAWAEGKKTRGVTKAFKELLKKLAGGFIR</sequence>
<gene>
    <name evidence="1" type="ORF">PRIO_0226</name>
</gene>
<dbReference type="AlphaFoldDB" id="A0A0E4H6U4"/>
<reference evidence="2" key="1">
    <citation type="submission" date="2015-03" db="EMBL/GenBank/DDBJ databases">
        <authorList>
            <person name="Wibberg D."/>
        </authorList>
    </citation>
    <scope>NUCLEOTIDE SEQUENCE [LARGE SCALE GENOMIC DNA]</scope>
</reference>
<dbReference type="HOGENOM" id="CLU_122298_1_0_9"/>
<dbReference type="RefSeq" id="WP_020425740.1">
    <property type="nucleotide sequence ID" value="NZ_AGBD01000028.1"/>
</dbReference>
<dbReference type="EMBL" id="LN831776">
    <property type="protein sequence ID" value="CQR51480.1"/>
    <property type="molecule type" value="Genomic_DNA"/>
</dbReference>
<protein>
    <recommendedName>
        <fullName evidence="3">Minor capsid protein</fullName>
    </recommendedName>
</protein>
<evidence type="ECO:0008006" key="3">
    <source>
        <dbReference type="Google" id="ProtNLM"/>
    </source>
</evidence>
<evidence type="ECO:0000313" key="1">
    <source>
        <dbReference type="EMBL" id="CQR51480.1"/>
    </source>
</evidence>
<dbReference type="KEGG" id="pri:PRIO_0226"/>
<evidence type="ECO:0000313" key="2">
    <source>
        <dbReference type="Proteomes" id="UP000033163"/>
    </source>
</evidence>
<dbReference type="PATRIC" id="fig|1073571.4.peg.210"/>
<organism evidence="1 2">
    <name type="scientific">Paenibacillus riograndensis SBR5</name>
    <dbReference type="NCBI Taxonomy" id="1073571"/>
    <lineage>
        <taxon>Bacteria</taxon>
        <taxon>Bacillati</taxon>
        <taxon>Bacillota</taxon>
        <taxon>Bacilli</taxon>
        <taxon>Bacillales</taxon>
        <taxon>Paenibacillaceae</taxon>
        <taxon>Paenibacillus</taxon>
        <taxon>Paenibacillus sonchi group</taxon>
    </lineage>
</organism>
<dbReference type="Proteomes" id="UP000033163">
    <property type="component" value="Chromosome I"/>
</dbReference>
<accession>A0A0E4H6U4</accession>